<proteinExistence type="predicted"/>
<keyword evidence="2" id="KW-1185">Reference proteome</keyword>
<organism evidence="1 2">
    <name type="scientific">Steroidobacter flavus</name>
    <dbReference type="NCBI Taxonomy" id="1842136"/>
    <lineage>
        <taxon>Bacteria</taxon>
        <taxon>Pseudomonadati</taxon>
        <taxon>Pseudomonadota</taxon>
        <taxon>Gammaproteobacteria</taxon>
        <taxon>Steroidobacterales</taxon>
        <taxon>Steroidobacteraceae</taxon>
        <taxon>Steroidobacter</taxon>
    </lineage>
</organism>
<comment type="caution">
    <text evidence="1">The sequence shown here is derived from an EMBL/GenBank/DDBJ whole genome shotgun (WGS) entry which is preliminary data.</text>
</comment>
<evidence type="ECO:0000313" key="2">
    <source>
        <dbReference type="Proteomes" id="UP001595904"/>
    </source>
</evidence>
<dbReference type="RefSeq" id="WP_380602918.1">
    <property type="nucleotide sequence ID" value="NZ_JBHSDU010000015.1"/>
</dbReference>
<evidence type="ECO:0000313" key="1">
    <source>
        <dbReference type="EMBL" id="MFC4312986.1"/>
    </source>
</evidence>
<accession>A0ABV8SZZ5</accession>
<reference evidence="2" key="1">
    <citation type="journal article" date="2019" name="Int. J. Syst. Evol. Microbiol.">
        <title>The Global Catalogue of Microorganisms (GCM) 10K type strain sequencing project: providing services to taxonomists for standard genome sequencing and annotation.</title>
        <authorList>
            <consortium name="The Broad Institute Genomics Platform"/>
            <consortium name="The Broad Institute Genome Sequencing Center for Infectious Disease"/>
            <person name="Wu L."/>
            <person name="Ma J."/>
        </authorList>
    </citation>
    <scope>NUCLEOTIDE SEQUENCE [LARGE SCALE GENOMIC DNA]</scope>
    <source>
        <strain evidence="2">CGMCC 1.10759</strain>
    </source>
</reference>
<dbReference type="Proteomes" id="UP001595904">
    <property type="component" value="Unassembled WGS sequence"/>
</dbReference>
<gene>
    <name evidence="1" type="ORF">ACFPN2_28140</name>
</gene>
<sequence>MRKILELLRLAVDLGLSIHKIAASPSIPRFAVTECSPRAYVAGVAWPLVQELGDEQLEARLYAKRQAASNVAMRGFAHI</sequence>
<dbReference type="EMBL" id="JBHSDU010000015">
    <property type="protein sequence ID" value="MFC4312986.1"/>
    <property type="molecule type" value="Genomic_DNA"/>
</dbReference>
<name>A0ABV8SZZ5_9GAMM</name>
<protein>
    <submittedName>
        <fullName evidence="1">Uncharacterized protein</fullName>
    </submittedName>
</protein>